<gene>
    <name evidence="1" type="ORF">IED13_06895</name>
</gene>
<dbReference type="AlphaFoldDB" id="A0A927E738"/>
<evidence type="ECO:0000313" key="1">
    <source>
        <dbReference type="EMBL" id="MBD3845417.1"/>
    </source>
</evidence>
<keyword evidence="2" id="KW-1185">Reference proteome</keyword>
<dbReference type="RefSeq" id="WP_156115993.1">
    <property type="nucleotide sequence ID" value="NZ_JACXWY010000003.1"/>
</dbReference>
<name>A0A927E738_9HYPH</name>
<dbReference type="EMBL" id="JACXWY010000003">
    <property type="protein sequence ID" value="MBD3845417.1"/>
    <property type="molecule type" value="Genomic_DNA"/>
</dbReference>
<sequence>MRIVFSLWQALSAWFRRAVPETGPAGNEDQRCSVQAVTLEQLGISHWSCHPHF</sequence>
<organism evidence="1 2">
    <name type="scientific">Bosea spartocytisi</name>
    <dbReference type="NCBI Taxonomy" id="2773451"/>
    <lineage>
        <taxon>Bacteria</taxon>
        <taxon>Pseudomonadati</taxon>
        <taxon>Pseudomonadota</taxon>
        <taxon>Alphaproteobacteria</taxon>
        <taxon>Hyphomicrobiales</taxon>
        <taxon>Boseaceae</taxon>
        <taxon>Bosea</taxon>
    </lineage>
</organism>
<protein>
    <submittedName>
        <fullName evidence="1">Uncharacterized protein</fullName>
    </submittedName>
</protein>
<evidence type="ECO:0000313" key="2">
    <source>
        <dbReference type="Proteomes" id="UP000619295"/>
    </source>
</evidence>
<accession>A0A927E738</accession>
<reference evidence="1" key="1">
    <citation type="submission" date="2020-09" db="EMBL/GenBank/DDBJ databases">
        <title>Bosea spartocytisi sp. nov. a root nodule endophyte of Spartocytisus supranubius in the high mountain ecosystem fo the Teide National Park (Canary Islands, Spain).</title>
        <authorList>
            <person name="Pulido-Suarez L."/>
            <person name="Peix A."/>
            <person name="Igual J.M."/>
            <person name="Socas-Perez N."/>
            <person name="Velazquez E."/>
            <person name="Flores-Felix J.D."/>
            <person name="Leon-Barrios M."/>
        </authorList>
    </citation>
    <scope>NUCLEOTIDE SEQUENCE</scope>
    <source>
        <strain evidence="1">SSUT16</strain>
    </source>
</reference>
<comment type="caution">
    <text evidence="1">The sequence shown here is derived from an EMBL/GenBank/DDBJ whole genome shotgun (WGS) entry which is preliminary data.</text>
</comment>
<proteinExistence type="predicted"/>
<dbReference type="Proteomes" id="UP000619295">
    <property type="component" value="Unassembled WGS sequence"/>
</dbReference>